<dbReference type="EC" id="2.1.1.63" evidence="3"/>
<evidence type="ECO:0000259" key="2">
    <source>
        <dbReference type="Pfam" id="PF01035"/>
    </source>
</evidence>
<gene>
    <name evidence="3" type="ORF">H1Q58_11240</name>
</gene>
<dbReference type="RefSeq" id="WP_182091509.1">
    <property type="nucleotide sequence ID" value="NZ_CP059540.1"/>
</dbReference>
<dbReference type="CDD" id="cd06445">
    <property type="entry name" value="ATase"/>
    <property type="match status" value="1"/>
</dbReference>
<dbReference type="InterPro" id="IPR014048">
    <property type="entry name" value="MethylDNA_cys_MeTrfase_DNA-bd"/>
</dbReference>
<dbReference type="NCBIfam" id="TIGR00589">
    <property type="entry name" value="ogt"/>
    <property type="match status" value="1"/>
</dbReference>
<reference evidence="3 4" key="1">
    <citation type="submission" date="2020-07" db="EMBL/GenBank/DDBJ databases">
        <title>Screening of a cold-adapted Planococcus bacterium producing protease in traditional shrimp paste and protease identification by genome sequencing.</title>
        <authorList>
            <person name="Gao R."/>
            <person name="Leng W."/>
            <person name="Chu Q."/>
            <person name="Wu X."/>
            <person name="Liu H."/>
            <person name="Li X."/>
        </authorList>
    </citation>
    <scope>NUCLEOTIDE SEQUENCE [LARGE SCALE GENOMIC DNA]</scope>
    <source>
        <strain evidence="3 4">XJ11</strain>
    </source>
</reference>
<dbReference type="KEGG" id="pdec:H1Q58_11240"/>
<dbReference type="Gene3D" id="1.10.10.10">
    <property type="entry name" value="Winged helix-like DNA-binding domain superfamily/Winged helix DNA-binding domain"/>
    <property type="match status" value="1"/>
</dbReference>
<dbReference type="PANTHER" id="PTHR42942:SF1">
    <property type="entry name" value="ALKYLTRANSFERASE-LIKE PROTEIN 1"/>
    <property type="match status" value="1"/>
</dbReference>
<feature type="domain" description="Methylated-DNA-[protein]-cysteine S-methyltransferase DNA binding" evidence="2">
    <location>
        <begin position="3"/>
        <end position="84"/>
    </location>
</feature>
<dbReference type="PANTHER" id="PTHR42942">
    <property type="entry name" value="6-O-METHYLGUANINE DNA METHYLTRANSFERASE"/>
    <property type="match status" value="1"/>
</dbReference>
<evidence type="ECO:0000313" key="3">
    <source>
        <dbReference type="EMBL" id="QMT16544.1"/>
    </source>
</evidence>
<keyword evidence="3" id="KW-0808">Transferase</keyword>
<evidence type="ECO:0000313" key="4">
    <source>
        <dbReference type="Proteomes" id="UP000514716"/>
    </source>
</evidence>
<dbReference type="InterPro" id="IPR036388">
    <property type="entry name" value="WH-like_DNA-bd_sf"/>
</dbReference>
<protein>
    <submittedName>
        <fullName evidence="3">Methylated-DNA--[protein]-cysteine S-methyltransferase</fullName>
        <ecNumber evidence="3">2.1.1.63</ecNumber>
    </submittedName>
</protein>
<proteinExistence type="predicted"/>
<keyword evidence="3" id="KW-0489">Methyltransferase</keyword>
<dbReference type="InterPro" id="IPR052520">
    <property type="entry name" value="ATL_DNA_repair"/>
</dbReference>
<dbReference type="GO" id="GO:0006281">
    <property type="term" value="P:DNA repair"/>
    <property type="evidence" value="ECO:0007669"/>
    <property type="project" value="InterPro"/>
</dbReference>
<dbReference type="SUPFAM" id="SSF46767">
    <property type="entry name" value="Methylated DNA-protein cysteine methyltransferase, C-terminal domain"/>
    <property type="match status" value="1"/>
</dbReference>
<dbReference type="GO" id="GO:0003908">
    <property type="term" value="F:methylated-DNA-[protein]-cysteine S-methyltransferase activity"/>
    <property type="evidence" value="ECO:0007669"/>
    <property type="project" value="UniProtKB-EC"/>
</dbReference>
<keyword evidence="4" id="KW-1185">Reference proteome</keyword>
<dbReference type="Proteomes" id="UP000514716">
    <property type="component" value="Chromosome"/>
</dbReference>
<keyword evidence="1" id="KW-0227">DNA damage</keyword>
<dbReference type="AlphaFoldDB" id="A0A7D7RKN1"/>
<dbReference type="Pfam" id="PF01035">
    <property type="entry name" value="DNA_binding_1"/>
    <property type="match status" value="1"/>
</dbReference>
<dbReference type="GO" id="GO:0032259">
    <property type="term" value="P:methylation"/>
    <property type="evidence" value="ECO:0007669"/>
    <property type="project" value="UniProtKB-KW"/>
</dbReference>
<dbReference type="InterPro" id="IPR036217">
    <property type="entry name" value="MethylDNA_cys_MeTrfase_DNAb"/>
</dbReference>
<evidence type="ECO:0000256" key="1">
    <source>
        <dbReference type="ARBA" id="ARBA00022763"/>
    </source>
</evidence>
<sequence length="110" mass="12331">MQPFTKKAIEVMKNIPEGKVMSYGQVARSVGSPRAARQVARILHSMSGAHGIPWHRIVNAKGEIVIKDGEGSYTQKLMLEEEGVCFEEDGTISFSRYQYFPVCNEEIARL</sequence>
<accession>A0A7D7RKN1</accession>
<name>A0A7D7RKN1_PLAMR</name>
<dbReference type="EMBL" id="CP059540">
    <property type="protein sequence ID" value="QMT16544.1"/>
    <property type="molecule type" value="Genomic_DNA"/>
</dbReference>
<organism evidence="3 4">
    <name type="scientific">Planococcus maritimus</name>
    <dbReference type="NCBI Taxonomy" id="192421"/>
    <lineage>
        <taxon>Bacteria</taxon>
        <taxon>Bacillati</taxon>
        <taxon>Bacillota</taxon>
        <taxon>Bacilli</taxon>
        <taxon>Bacillales</taxon>
        <taxon>Caryophanaceae</taxon>
        <taxon>Planococcus</taxon>
    </lineage>
</organism>